<keyword evidence="2 5" id="KW-0812">Transmembrane</keyword>
<keyword evidence="4 5" id="KW-0472">Membrane</keyword>
<dbReference type="NCBIfam" id="TIGR03902">
    <property type="entry name" value="rhom_GG_sort"/>
    <property type="match status" value="1"/>
</dbReference>
<feature type="transmembrane region" description="Helical" evidence="5">
    <location>
        <begin position="57"/>
        <end position="75"/>
    </location>
</feature>
<comment type="caution">
    <text evidence="7">The sequence shown here is derived from an EMBL/GenBank/DDBJ whole genome shotgun (WGS) entry which is preliminary data.</text>
</comment>
<dbReference type="Proteomes" id="UP000295375">
    <property type="component" value="Unassembled WGS sequence"/>
</dbReference>
<dbReference type="Gene3D" id="1.20.1540.10">
    <property type="entry name" value="Rhomboid-like"/>
    <property type="match status" value="1"/>
</dbReference>
<keyword evidence="8" id="KW-1185">Reference proteome</keyword>
<evidence type="ECO:0000259" key="6">
    <source>
        <dbReference type="Pfam" id="PF01694"/>
    </source>
</evidence>
<evidence type="ECO:0000256" key="3">
    <source>
        <dbReference type="ARBA" id="ARBA00022989"/>
    </source>
</evidence>
<evidence type="ECO:0000256" key="2">
    <source>
        <dbReference type="ARBA" id="ARBA00022692"/>
    </source>
</evidence>
<dbReference type="GO" id="GO:0004252">
    <property type="term" value="F:serine-type endopeptidase activity"/>
    <property type="evidence" value="ECO:0007669"/>
    <property type="project" value="InterPro"/>
</dbReference>
<dbReference type="InterPro" id="IPR022764">
    <property type="entry name" value="Peptidase_S54_rhomboid_dom"/>
</dbReference>
<sequence>MPRRKWSEAGDEADALVYARAPFRLITMTVSNPLSLFEPVIATLKQQFSPAMLRKSLPLWLVIALTGLLVLQPALTELLRYDRELFVQGEWWRLITANVVHSNGWHWLLNVLSILVQYLLFADTWRAPRWWLIAMVCTPLNILGMHLFTDINWYVGLSGALYGTAICGSVALLCQREWRVGGVLFVYLNGRIVYEQLTGSPQDLAVLIEAPVAIDAHLWGLISGYLALALIYVGHKLARSR</sequence>
<name>A0A4V3D6H0_9GAMM</name>
<dbReference type="SUPFAM" id="SSF144091">
    <property type="entry name" value="Rhomboid-like"/>
    <property type="match status" value="1"/>
</dbReference>
<feature type="transmembrane region" description="Helical" evidence="5">
    <location>
        <begin position="130"/>
        <end position="148"/>
    </location>
</feature>
<dbReference type="GO" id="GO:0016020">
    <property type="term" value="C:membrane"/>
    <property type="evidence" value="ECO:0007669"/>
    <property type="project" value="UniProtKB-SubCell"/>
</dbReference>
<protein>
    <submittedName>
        <fullName evidence="7">Rhomboid family GlyGly-CTERM serine protease</fullName>
    </submittedName>
</protein>
<evidence type="ECO:0000256" key="1">
    <source>
        <dbReference type="ARBA" id="ARBA00004141"/>
    </source>
</evidence>
<accession>A0A4V3D6H0</accession>
<keyword evidence="7" id="KW-0645">Protease</keyword>
<feature type="transmembrane region" description="Helical" evidence="5">
    <location>
        <begin position="217"/>
        <end position="235"/>
    </location>
</feature>
<proteinExistence type="predicted"/>
<dbReference type="AlphaFoldDB" id="A0A4V3D6H0"/>
<feature type="domain" description="Peptidase S54 rhomboid" evidence="6">
    <location>
        <begin position="89"/>
        <end position="231"/>
    </location>
</feature>
<evidence type="ECO:0000256" key="5">
    <source>
        <dbReference type="SAM" id="Phobius"/>
    </source>
</evidence>
<dbReference type="GO" id="GO:0006508">
    <property type="term" value="P:proteolysis"/>
    <property type="evidence" value="ECO:0007669"/>
    <property type="project" value="UniProtKB-KW"/>
</dbReference>
<dbReference type="EMBL" id="SNYM01000027">
    <property type="protein sequence ID" value="TDQ43877.1"/>
    <property type="molecule type" value="Genomic_DNA"/>
</dbReference>
<evidence type="ECO:0000313" key="7">
    <source>
        <dbReference type="EMBL" id="TDQ43877.1"/>
    </source>
</evidence>
<feature type="transmembrane region" description="Helical" evidence="5">
    <location>
        <begin position="180"/>
        <end position="197"/>
    </location>
</feature>
<reference evidence="7 8" key="1">
    <citation type="submission" date="2019-03" db="EMBL/GenBank/DDBJ databases">
        <title>Genomic Encyclopedia of Type Strains, Phase IV (KMG-IV): sequencing the most valuable type-strain genomes for metagenomic binning, comparative biology and taxonomic classification.</title>
        <authorList>
            <person name="Goeker M."/>
        </authorList>
    </citation>
    <scope>NUCLEOTIDE SEQUENCE [LARGE SCALE GENOMIC DNA]</scope>
    <source>
        <strain evidence="7 8">DSM 103792</strain>
    </source>
</reference>
<evidence type="ECO:0000313" key="8">
    <source>
        <dbReference type="Proteomes" id="UP000295375"/>
    </source>
</evidence>
<keyword evidence="3 5" id="KW-1133">Transmembrane helix</keyword>
<evidence type="ECO:0000256" key="4">
    <source>
        <dbReference type="ARBA" id="ARBA00023136"/>
    </source>
</evidence>
<keyword evidence="7" id="KW-0378">Hydrolase</keyword>
<dbReference type="Pfam" id="PF01694">
    <property type="entry name" value="Rhomboid"/>
    <property type="match status" value="1"/>
</dbReference>
<comment type="subcellular location">
    <subcellularLocation>
        <location evidence="1">Membrane</location>
        <topology evidence="1">Multi-pass membrane protein</topology>
    </subcellularLocation>
</comment>
<dbReference type="InterPro" id="IPR023826">
    <property type="entry name" value="Rhom-like_SP_proteobac"/>
</dbReference>
<organism evidence="7 8">
    <name type="scientific">Permianibacter aggregans</name>
    <dbReference type="NCBI Taxonomy" id="1510150"/>
    <lineage>
        <taxon>Bacteria</taxon>
        <taxon>Pseudomonadati</taxon>
        <taxon>Pseudomonadota</taxon>
        <taxon>Gammaproteobacteria</taxon>
        <taxon>Pseudomonadales</taxon>
        <taxon>Pseudomonadaceae</taxon>
        <taxon>Permianibacter</taxon>
    </lineage>
</organism>
<feature type="transmembrane region" description="Helical" evidence="5">
    <location>
        <begin position="104"/>
        <end position="121"/>
    </location>
</feature>
<dbReference type="InterPro" id="IPR035952">
    <property type="entry name" value="Rhomboid-like_sf"/>
</dbReference>
<feature type="transmembrane region" description="Helical" evidence="5">
    <location>
        <begin position="154"/>
        <end position="173"/>
    </location>
</feature>
<gene>
    <name evidence="7" type="ORF">EV696_12736</name>
</gene>